<evidence type="ECO:0000256" key="10">
    <source>
        <dbReference type="ARBA" id="ARBA00023004"/>
    </source>
</evidence>
<keyword evidence="10 13" id="KW-0408">Iron</keyword>
<keyword evidence="5 13" id="KW-0349">Heme</keyword>
<evidence type="ECO:0000256" key="8">
    <source>
        <dbReference type="ARBA" id="ARBA00022848"/>
    </source>
</evidence>
<comment type="similarity">
    <text evidence="4 14">Belongs to the cytochrome P450 family.</text>
</comment>
<gene>
    <name evidence="16" type="primary">6034521</name>
    <name evidence="15" type="ORF">CpipJ_CPIJ003377</name>
</gene>
<sequence length="489" mass="55955">MYIELLILVVTLLVLGVFFLRQKYTYWKRQNVPFIEPKFPYGNFQEANQISTADISSKQYRSMKTSGRFFGMYFFFEPLVMLTDLDLIKTMLVKDFNFFPDRGMYFNEKDDPLSAHMFAIEGKKWRSLRTRLTPTFSSGKMKMMFPILKAVGDTYSDYVAKIIGSGAELEVKDAVARFTTDVIGNCAFGIDCNSFAEPNNEFREFGVKIINEPISAGIMRIFWKLFPELGNLLGIKALNVSATTFFRRLVADTIDYRQKSMVDRKDFMSMLVELKNKGDLTLDEAAAQSLVFFVAGFETSSSNQAYCLYELALNPDCQEKARESVLKAIEKHGGLNYEAVNDMLYLDQCINESLRLYPSVPVLERKTFQSYKIPDSDVTIPKGMKIHIPVFAIQRDEQYYPEPLKFNPDRFHPSEVAKRHSSTFLPFGDGQRACIGLRFGMLQSRMGLAAMLSKFRFSISERTVVPLEYSVQAPILQPKSDLVLKVEPL</sequence>
<dbReference type="CDD" id="cd11056">
    <property type="entry name" value="CYP6-like"/>
    <property type="match status" value="1"/>
</dbReference>
<keyword evidence="17" id="KW-1185">Reference proteome</keyword>
<comment type="cofactor">
    <cofactor evidence="1 13">
        <name>heme</name>
        <dbReference type="ChEBI" id="CHEBI:30413"/>
    </cofactor>
</comment>
<evidence type="ECO:0000256" key="12">
    <source>
        <dbReference type="ARBA" id="ARBA00023136"/>
    </source>
</evidence>
<dbReference type="GO" id="GO:0005789">
    <property type="term" value="C:endoplasmic reticulum membrane"/>
    <property type="evidence" value="ECO:0007669"/>
    <property type="project" value="UniProtKB-SubCell"/>
</dbReference>
<dbReference type="VEuPathDB" id="VectorBase:CQUJHB006269"/>
<evidence type="ECO:0000256" key="13">
    <source>
        <dbReference type="PIRSR" id="PIRSR602401-1"/>
    </source>
</evidence>
<keyword evidence="11 14" id="KW-0503">Monooxygenase</keyword>
<dbReference type="STRING" id="7176.B0W7Y8"/>
<reference evidence="16" key="2">
    <citation type="submission" date="2020-05" db="UniProtKB">
        <authorList>
            <consortium name="EnsemblMetazoa"/>
        </authorList>
    </citation>
    <scope>IDENTIFICATION</scope>
    <source>
        <strain evidence="16">JHB</strain>
    </source>
</reference>
<accession>B0W7Y8</accession>
<evidence type="ECO:0000256" key="5">
    <source>
        <dbReference type="ARBA" id="ARBA00022617"/>
    </source>
</evidence>
<evidence type="ECO:0000256" key="6">
    <source>
        <dbReference type="ARBA" id="ARBA00022723"/>
    </source>
</evidence>
<dbReference type="GO" id="GO:0004497">
    <property type="term" value="F:monooxygenase activity"/>
    <property type="evidence" value="ECO:0007669"/>
    <property type="project" value="UniProtKB-KW"/>
</dbReference>
<evidence type="ECO:0000313" key="17">
    <source>
        <dbReference type="Proteomes" id="UP000002320"/>
    </source>
</evidence>
<keyword evidence="12" id="KW-0472">Membrane</keyword>
<dbReference type="OrthoDB" id="2789670at2759"/>
<keyword evidence="9 14" id="KW-0560">Oxidoreductase</keyword>
<dbReference type="Proteomes" id="UP000002320">
    <property type="component" value="Unassembled WGS sequence"/>
</dbReference>
<keyword evidence="7" id="KW-0256">Endoplasmic reticulum</keyword>
<proteinExistence type="inferred from homology"/>
<evidence type="ECO:0000313" key="15">
    <source>
        <dbReference type="EMBL" id="EDS38450.1"/>
    </source>
</evidence>
<evidence type="ECO:0000256" key="3">
    <source>
        <dbReference type="ARBA" id="ARBA00004406"/>
    </source>
</evidence>
<dbReference type="Gene3D" id="1.10.630.10">
    <property type="entry name" value="Cytochrome P450"/>
    <property type="match status" value="1"/>
</dbReference>
<feature type="binding site" description="axial binding residue" evidence="13">
    <location>
        <position position="434"/>
    </location>
    <ligand>
        <name>heme</name>
        <dbReference type="ChEBI" id="CHEBI:30413"/>
    </ligand>
    <ligandPart>
        <name>Fe</name>
        <dbReference type="ChEBI" id="CHEBI:18248"/>
    </ligandPart>
</feature>
<dbReference type="EMBL" id="DS231856">
    <property type="protein sequence ID" value="EDS38450.1"/>
    <property type="molecule type" value="Genomic_DNA"/>
</dbReference>
<evidence type="ECO:0000256" key="14">
    <source>
        <dbReference type="RuleBase" id="RU000461"/>
    </source>
</evidence>
<evidence type="ECO:0000256" key="11">
    <source>
        <dbReference type="ARBA" id="ARBA00023033"/>
    </source>
</evidence>
<dbReference type="InterPro" id="IPR050476">
    <property type="entry name" value="Insect_CytP450_Detox"/>
</dbReference>
<dbReference type="GO" id="GO:0005506">
    <property type="term" value="F:iron ion binding"/>
    <property type="evidence" value="ECO:0007669"/>
    <property type="project" value="InterPro"/>
</dbReference>
<dbReference type="InterPro" id="IPR036396">
    <property type="entry name" value="Cyt_P450_sf"/>
</dbReference>
<dbReference type="KEGG" id="cqu:CpipJ_CPIJ003377"/>
<dbReference type="SUPFAM" id="SSF48264">
    <property type="entry name" value="Cytochrome P450"/>
    <property type="match status" value="1"/>
</dbReference>
<dbReference type="eggNOG" id="KOG0158">
    <property type="taxonomic scope" value="Eukaryota"/>
</dbReference>
<dbReference type="Pfam" id="PF00067">
    <property type="entry name" value="p450"/>
    <property type="match status" value="1"/>
</dbReference>
<dbReference type="PROSITE" id="PS00086">
    <property type="entry name" value="CYTOCHROME_P450"/>
    <property type="match status" value="1"/>
</dbReference>
<dbReference type="GO" id="GO:0016705">
    <property type="term" value="F:oxidoreductase activity, acting on paired donors, with incorporation or reduction of molecular oxygen"/>
    <property type="evidence" value="ECO:0007669"/>
    <property type="project" value="InterPro"/>
</dbReference>
<dbReference type="AlphaFoldDB" id="B0W7Y8"/>
<keyword evidence="6 13" id="KW-0479">Metal-binding</keyword>
<comment type="subcellular location">
    <subcellularLocation>
        <location evidence="3">Endoplasmic reticulum membrane</location>
        <topology evidence="3">Peripheral membrane protein</topology>
    </subcellularLocation>
    <subcellularLocation>
        <location evidence="2">Microsome membrane</location>
        <topology evidence="2">Peripheral membrane protein</topology>
    </subcellularLocation>
</comment>
<dbReference type="VEuPathDB" id="VectorBase:CPIJ003377"/>
<dbReference type="PANTHER" id="PTHR24292">
    <property type="entry name" value="CYTOCHROME P450"/>
    <property type="match status" value="1"/>
</dbReference>
<dbReference type="InParanoid" id="B0W7Y8"/>
<dbReference type="GO" id="GO:0020037">
    <property type="term" value="F:heme binding"/>
    <property type="evidence" value="ECO:0007669"/>
    <property type="project" value="InterPro"/>
</dbReference>
<dbReference type="InterPro" id="IPR017972">
    <property type="entry name" value="Cyt_P450_CS"/>
</dbReference>
<evidence type="ECO:0000256" key="2">
    <source>
        <dbReference type="ARBA" id="ARBA00004174"/>
    </source>
</evidence>
<protein>
    <submittedName>
        <fullName evidence="15">Cytochrome P450</fullName>
    </submittedName>
</protein>
<dbReference type="EnsemblMetazoa" id="CPIJ003377-RA">
    <property type="protein sequence ID" value="CPIJ003377-PA"/>
    <property type="gene ID" value="CPIJ003377"/>
</dbReference>
<dbReference type="OMA" id="SICDETP"/>
<organism>
    <name type="scientific">Culex quinquefasciatus</name>
    <name type="common">Southern house mosquito</name>
    <name type="synonym">Culex pungens</name>
    <dbReference type="NCBI Taxonomy" id="7176"/>
    <lineage>
        <taxon>Eukaryota</taxon>
        <taxon>Metazoa</taxon>
        <taxon>Ecdysozoa</taxon>
        <taxon>Arthropoda</taxon>
        <taxon>Hexapoda</taxon>
        <taxon>Insecta</taxon>
        <taxon>Pterygota</taxon>
        <taxon>Neoptera</taxon>
        <taxon>Endopterygota</taxon>
        <taxon>Diptera</taxon>
        <taxon>Nematocera</taxon>
        <taxon>Culicoidea</taxon>
        <taxon>Culicidae</taxon>
        <taxon>Culicinae</taxon>
        <taxon>Culicini</taxon>
        <taxon>Culex</taxon>
        <taxon>Culex</taxon>
    </lineage>
</organism>
<keyword evidence="8" id="KW-0492">Microsome</keyword>
<dbReference type="FunFam" id="1.10.630.10:FF:000042">
    <property type="entry name" value="Cytochrome P450"/>
    <property type="match status" value="1"/>
</dbReference>
<evidence type="ECO:0000256" key="4">
    <source>
        <dbReference type="ARBA" id="ARBA00010617"/>
    </source>
</evidence>
<dbReference type="PANTHER" id="PTHR24292:SF103">
    <property type="entry name" value="CYTOCHROME P450 6BS1"/>
    <property type="match status" value="1"/>
</dbReference>
<dbReference type="PRINTS" id="PR00463">
    <property type="entry name" value="EP450I"/>
</dbReference>
<evidence type="ECO:0000256" key="7">
    <source>
        <dbReference type="ARBA" id="ARBA00022824"/>
    </source>
</evidence>
<name>B0W7Y8_CULQU</name>
<dbReference type="PRINTS" id="PR00385">
    <property type="entry name" value="P450"/>
</dbReference>
<dbReference type="InterPro" id="IPR001128">
    <property type="entry name" value="Cyt_P450"/>
</dbReference>
<reference evidence="15" key="1">
    <citation type="submission" date="2007-03" db="EMBL/GenBank/DDBJ databases">
        <title>Annotation of Culex pipiens quinquefasciatus.</title>
        <authorList>
            <consortium name="The Broad Institute Genome Sequencing Platform"/>
            <person name="Atkinson P.W."/>
            <person name="Hemingway J."/>
            <person name="Christensen B.M."/>
            <person name="Higgs S."/>
            <person name="Kodira C."/>
            <person name="Hannick L."/>
            <person name="Megy K."/>
            <person name="O'Leary S."/>
            <person name="Pearson M."/>
            <person name="Haas B.J."/>
            <person name="Mauceli E."/>
            <person name="Wortman J.R."/>
            <person name="Lee N.H."/>
            <person name="Guigo R."/>
            <person name="Stanke M."/>
            <person name="Alvarado L."/>
            <person name="Amedeo P."/>
            <person name="Antoine C.H."/>
            <person name="Arensburger P."/>
            <person name="Bidwell S.L."/>
            <person name="Crawford M."/>
            <person name="Camaro F."/>
            <person name="Devon K."/>
            <person name="Engels R."/>
            <person name="Hammond M."/>
            <person name="Howarth C."/>
            <person name="Koehrsen M."/>
            <person name="Lawson D."/>
            <person name="Montgomery P."/>
            <person name="Nene V."/>
            <person name="Nusbaum C."/>
            <person name="Puiu D."/>
            <person name="Romero-Severson J."/>
            <person name="Severson D.W."/>
            <person name="Shumway M."/>
            <person name="Sisk P."/>
            <person name="Stolte C."/>
            <person name="Zeng Q."/>
            <person name="Eisenstadt E."/>
            <person name="Fraser-Liggett C."/>
            <person name="Strausberg R."/>
            <person name="Galagan J."/>
            <person name="Birren B."/>
            <person name="Collins F.H."/>
        </authorList>
    </citation>
    <scope>NUCLEOTIDE SEQUENCE [LARGE SCALE GENOMIC DNA]</scope>
    <source>
        <strain evidence="15">JHB</strain>
    </source>
</reference>
<evidence type="ECO:0000256" key="9">
    <source>
        <dbReference type="ARBA" id="ARBA00023002"/>
    </source>
</evidence>
<dbReference type="InterPro" id="IPR002401">
    <property type="entry name" value="Cyt_P450_E_grp-I"/>
</dbReference>
<dbReference type="HOGENOM" id="CLU_001570_5_2_1"/>
<dbReference type="FunCoup" id="B0W7Y8">
    <property type="interactions" value="200"/>
</dbReference>
<evidence type="ECO:0000256" key="1">
    <source>
        <dbReference type="ARBA" id="ARBA00001971"/>
    </source>
</evidence>
<evidence type="ECO:0000313" key="16">
    <source>
        <dbReference type="EnsemblMetazoa" id="CPIJ003377-PA"/>
    </source>
</evidence>